<dbReference type="OrthoDB" id="2311161at2759"/>
<dbReference type="InterPro" id="IPR011701">
    <property type="entry name" value="MFS"/>
</dbReference>
<dbReference type="Pfam" id="PF07690">
    <property type="entry name" value="MFS_1"/>
    <property type="match status" value="1"/>
</dbReference>
<feature type="transmembrane region" description="Helical" evidence="5">
    <location>
        <begin position="484"/>
        <end position="507"/>
    </location>
</feature>
<feature type="transmembrane region" description="Helical" evidence="5">
    <location>
        <begin position="216"/>
        <end position="234"/>
    </location>
</feature>
<keyword evidence="2 5" id="KW-0812">Transmembrane</keyword>
<evidence type="ECO:0000313" key="7">
    <source>
        <dbReference type="EMBL" id="CAI2170108.1"/>
    </source>
</evidence>
<dbReference type="InterPro" id="IPR020846">
    <property type="entry name" value="MFS_dom"/>
</dbReference>
<feature type="transmembrane region" description="Helical" evidence="5">
    <location>
        <begin position="246"/>
        <end position="266"/>
    </location>
</feature>
<keyword evidence="3 5" id="KW-1133">Transmembrane helix</keyword>
<dbReference type="Gene3D" id="3.80.10.10">
    <property type="entry name" value="Ribonuclease Inhibitor"/>
    <property type="match status" value="1"/>
</dbReference>
<dbReference type="GO" id="GO:0005886">
    <property type="term" value="C:plasma membrane"/>
    <property type="evidence" value="ECO:0007669"/>
    <property type="project" value="TreeGrafter"/>
</dbReference>
<feature type="transmembrane region" description="Helical" evidence="5">
    <location>
        <begin position="459"/>
        <end position="478"/>
    </location>
</feature>
<keyword evidence="8" id="KW-1185">Reference proteome</keyword>
<proteinExistence type="predicted"/>
<comment type="subcellular location">
    <subcellularLocation>
        <location evidence="1">Membrane</location>
        <topology evidence="1">Multi-pass membrane protein</topology>
    </subcellularLocation>
</comment>
<dbReference type="InterPro" id="IPR036259">
    <property type="entry name" value="MFS_trans_sf"/>
</dbReference>
<feature type="transmembrane region" description="Helical" evidence="5">
    <location>
        <begin position="396"/>
        <end position="414"/>
    </location>
</feature>
<protein>
    <submittedName>
        <fullName evidence="7">10246_t:CDS:1</fullName>
    </submittedName>
</protein>
<feature type="transmembrane region" description="Helical" evidence="5">
    <location>
        <begin position="91"/>
        <end position="114"/>
    </location>
</feature>
<evidence type="ECO:0000256" key="4">
    <source>
        <dbReference type="ARBA" id="ARBA00023136"/>
    </source>
</evidence>
<dbReference type="InterPro" id="IPR032675">
    <property type="entry name" value="LRR_dom_sf"/>
</dbReference>
<dbReference type="CDD" id="cd17323">
    <property type="entry name" value="MFS_Tpo1_MDR_like"/>
    <property type="match status" value="1"/>
</dbReference>
<name>A0A9W4WX50_9GLOM</name>
<dbReference type="SUPFAM" id="SSF52047">
    <property type="entry name" value="RNI-like"/>
    <property type="match status" value="1"/>
</dbReference>
<dbReference type="Gene3D" id="1.20.1720.10">
    <property type="entry name" value="Multidrug resistance protein D"/>
    <property type="match status" value="1"/>
</dbReference>
<evidence type="ECO:0000256" key="2">
    <source>
        <dbReference type="ARBA" id="ARBA00022692"/>
    </source>
</evidence>
<evidence type="ECO:0000259" key="6">
    <source>
        <dbReference type="PROSITE" id="PS50850"/>
    </source>
</evidence>
<evidence type="ECO:0000256" key="5">
    <source>
        <dbReference type="SAM" id="Phobius"/>
    </source>
</evidence>
<sequence>MGFRGLRGVLASNRDYIEYNKLDDEKIAIQEEVNGNSTKDYDEKQSTNSISSMSDDYELRLDEEKSLIKPATTTFIENDPKNWSDLRKTTILIVVSISGMLSPIANTIFFPAILAVQEELHTTETLINTVVAVFVYIMGIAPLFWASYSDLRGTRRKVYIGASIMFIISAFLCAFASNVWWLMILRAIQAIGSSAVLCIGAGTLSDIYVPTELGTAYGLFYLGFFIGPLIGPLIGGYLTQYIHWRAIFWFLTIYGSVILFIIYLLLPETSRPKQTSNIPLSKIKSEETLLSPSISAKKNYNPLAPISLLRYPNLTLVILYKIWVTSTIYVQNILIPEKFAITYGLSASQTGLVFLAPGIGLMSGSLVGGKLSDYVLRTKMRERGGAYAPELRLHSAWFGSILIPVAYFSFGWLLESEANIVYPLIAMFLGGFGTLMAFNPTSTYLVDSYPTRSASVVALNNFMRALVAGSMSALAAPLNHSIGAGWIFTLMAGVNMFTLFFLILVYYHGKKWRERLQYDKSTLYSCLLVNRFWCSSVVKFLWKQPFQLVKRPNPSLIEIYTSSFSHATKTYLLSEGVYISSINEPKVFDYSSFVRGFRFEDLYESTSLWLQEGYEKGRQIRREPEVIDEKRYDSIVFDDLRIVKLVVHELVKLFFSKIRVLDFLSLNTQRLIGLIDRRFWTHHPGDVQYTPTSFEEFRNSYGFDDLLNIPSYPGANDCLRYLQKFEYGGGSTDGRIMQVLSEISKNLNTLEINFSSWQGKYPDPQMILSLLKAQHLLRRVILRRGTSNCLQALIEGLHSQTSSLNYLEFSGTDFRGHVCLTPVAACVNLQVLVFDRCLGLNNDTVEPLSFATFKKLKKFVFRKSVGFRDLRSNHVIPQSVVHIIGNHNTGNTIRTTLIRNVSMGNHSLGNLSIGNLSMRNSSTGNSSNSSTNNCPSSFNHPLSKMIQNTCGSLKDIRLGRKVWNVRRPPGSIARGSGDFPPSSVLLTISISCPHLNLIETHISRDILPHFLSLLETCQSLQQLHISIGTELMDDEQFWRDLSRKLPQRLKNLMIVIEGTFWLMVVHWLLENCKAPLEILQFPRSGCIDDEYLSLITQYASRLRTLKRLALAKRTKVTNEGLRKALVIFDDISRNGELSIEYEII</sequence>
<comment type="caution">
    <text evidence="7">The sequence shown here is derived from an EMBL/GenBank/DDBJ whole genome shotgun (WGS) entry which is preliminary data.</text>
</comment>
<feature type="transmembrane region" description="Helical" evidence="5">
    <location>
        <begin position="314"/>
        <end position="334"/>
    </location>
</feature>
<evidence type="ECO:0000313" key="8">
    <source>
        <dbReference type="Proteomes" id="UP001153678"/>
    </source>
</evidence>
<feature type="transmembrane region" description="Helical" evidence="5">
    <location>
        <begin position="158"/>
        <end position="181"/>
    </location>
</feature>
<feature type="transmembrane region" description="Helical" evidence="5">
    <location>
        <begin position="354"/>
        <end position="376"/>
    </location>
</feature>
<evidence type="ECO:0000256" key="1">
    <source>
        <dbReference type="ARBA" id="ARBA00004141"/>
    </source>
</evidence>
<dbReference type="Proteomes" id="UP001153678">
    <property type="component" value="Unassembled WGS sequence"/>
</dbReference>
<dbReference type="AlphaFoldDB" id="A0A9W4WX50"/>
<feature type="transmembrane region" description="Helical" evidence="5">
    <location>
        <begin position="126"/>
        <end position="146"/>
    </location>
</feature>
<reference evidence="7" key="1">
    <citation type="submission" date="2022-08" db="EMBL/GenBank/DDBJ databases">
        <authorList>
            <person name="Kallberg Y."/>
            <person name="Tangrot J."/>
            <person name="Rosling A."/>
        </authorList>
    </citation>
    <scope>NUCLEOTIDE SEQUENCE</scope>
    <source>
        <strain evidence="7">Wild A</strain>
    </source>
</reference>
<dbReference type="EMBL" id="CAMKVN010000657">
    <property type="protein sequence ID" value="CAI2170108.1"/>
    <property type="molecule type" value="Genomic_DNA"/>
</dbReference>
<dbReference type="PANTHER" id="PTHR23502">
    <property type="entry name" value="MAJOR FACILITATOR SUPERFAMILY"/>
    <property type="match status" value="1"/>
</dbReference>
<organism evidence="7 8">
    <name type="scientific">Funneliformis geosporum</name>
    <dbReference type="NCBI Taxonomy" id="1117311"/>
    <lineage>
        <taxon>Eukaryota</taxon>
        <taxon>Fungi</taxon>
        <taxon>Fungi incertae sedis</taxon>
        <taxon>Mucoromycota</taxon>
        <taxon>Glomeromycotina</taxon>
        <taxon>Glomeromycetes</taxon>
        <taxon>Glomerales</taxon>
        <taxon>Glomeraceae</taxon>
        <taxon>Funneliformis</taxon>
    </lineage>
</organism>
<gene>
    <name evidence="7" type="ORF">FWILDA_LOCUS4417</name>
</gene>
<dbReference type="SUPFAM" id="SSF103473">
    <property type="entry name" value="MFS general substrate transporter"/>
    <property type="match status" value="1"/>
</dbReference>
<feature type="domain" description="Major facilitator superfamily (MFS) profile" evidence="6">
    <location>
        <begin position="91"/>
        <end position="510"/>
    </location>
</feature>
<accession>A0A9W4WX50</accession>
<dbReference type="PANTHER" id="PTHR23502:SF5">
    <property type="entry name" value="QUINIDINE RESISTANCE PROTEIN 3"/>
    <property type="match status" value="1"/>
</dbReference>
<feature type="transmembrane region" description="Helical" evidence="5">
    <location>
        <begin position="420"/>
        <end position="438"/>
    </location>
</feature>
<evidence type="ECO:0000256" key="3">
    <source>
        <dbReference type="ARBA" id="ARBA00022989"/>
    </source>
</evidence>
<feature type="transmembrane region" description="Helical" evidence="5">
    <location>
        <begin position="187"/>
        <end position="209"/>
    </location>
</feature>
<dbReference type="PROSITE" id="PS50850">
    <property type="entry name" value="MFS"/>
    <property type="match status" value="1"/>
</dbReference>
<keyword evidence="4 5" id="KW-0472">Membrane</keyword>
<dbReference type="GO" id="GO:0022857">
    <property type="term" value="F:transmembrane transporter activity"/>
    <property type="evidence" value="ECO:0007669"/>
    <property type="project" value="InterPro"/>
</dbReference>